<comment type="caution">
    <text evidence="11">The sequence shown here is derived from an EMBL/GenBank/DDBJ whole genome shotgun (WGS) entry which is preliminary data.</text>
</comment>
<dbReference type="GO" id="GO:0015740">
    <property type="term" value="P:C4-dicarboxylate transport"/>
    <property type="evidence" value="ECO:0007669"/>
    <property type="project" value="TreeGrafter"/>
</dbReference>
<evidence type="ECO:0000256" key="5">
    <source>
        <dbReference type="ARBA" id="ARBA00022692"/>
    </source>
</evidence>
<gene>
    <name evidence="11" type="ORF">GR170_16265</name>
</gene>
<keyword evidence="3" id="KW-1003">Cell membrane</keyword>
<comment type="subunit">
    <text evidence="9">The complex comprises the extracytoplasmic solute receptor protein and the two transmembrane proteins.</text>
</comment>
<evidence type="ECO:0000313" key="12">
    <source>
        <dbReference type="Proteomes" id="UP000477911"/>
    </source>
</evidence>
<evidence type="ECO:0000313" key="11">
    <source>
        <dbReference type="EMBL" id="MXN19392.1"/>
    </source>
</evidence>
<proteinExistence type="inferred from homology"/>
<comment type="subcellular location">
    <subcellularLocation>
        <location evidence="1 9">Cell inner membrane</location>
        <topology evidence="1 9">Multi-pass membrane protein</topology>
    </subcellularLocation>
</comment>
<keyword evidence="7 9" id="KW-0472">Membrane</keyword>
<keyword evidence="12" id="KW-1185">Reference proteome</keyword>
<dbReference type="PANTHER" id="PTHR35011">
    <property type="entry name" value="2,3-DIKETO-L-GULONATE TRAP TRANSPORTER SMALL PERMEASE PROTEIN YIAM"/>
    <property type="match status" value="1"/>
</dbReference>
<name>A0A6L7G6S7_9RHOB</name>
<feature type="domain" description="Tripartite ATP-independent periplasmic transporters DctQ component" evidence="10">
    <location>
        <begin position="23"/>
        <end position="145"/>
    </location>
</feature>
<evidence type="ECO:0000256" key="6">
    <source>
        <dbReference type="ARBA" id="ARBA00022989"/>
    </source>
</evidence>
<keyword evidence="6 9" id="KW-1133">Transmembrane helix</keyword>
<organism evidence="11 12">
    <name type="scientific">Pseudooceanicola albus</name>
    <dbReference type="NCBI Taxonomy" id="2692189"/>
    <lineage>
        <taxon>Bacteria</taxon>
        <taxon>Pseudomonadati</taxon>
        <taxon>Pseudomonadota</taxon>
        <taxon>Alphaproteobacteria</taxon>
        <taxon>Rhodobacterales</taxon>
        <taxon>Paracoccaceae</taxon>
        <taxon>Pseudooceanicola</taxon>
    </lineage>
</organism>
<dbReference type="PANTHER" id="PTHR35011:SF2">
    <property type="entry name" value="2,3-DIKETO-L-GULONATE TRAP TRANSPORTER SMALL PERMEASE PROTEIN YIAM"/>
    <property type="match status" value="1"/>
</dbReference>
<evidence type="ECO:0000256" key="8">
    <source>
        <dbReference type="ARBA" id="ARBA00038436"/>
    </source>
</evidence>
<evidence type="ECO:0000256" key="1">
    <source>
        <dbReference type="ARBA" id="ARBA00004429"/>
    </source>
</evidence>
<comment type="similarity">
    <text evidence="8 9">Belongs to the TRAP transporter small permease family.</text>
</comment>
<dbReference type="GO" id="GO:0005886">
    <property type="term" value="C:plasma membrane"/>
    <property type="evidence" value="ECO:0007669"/>
    <property type="project" value="UniProtKB-SubCell"/>
</dbReference>
<dbReference type="EMBL" id="WUMU01000018">
    <property type="protein sequence ID" value="MXN19392.1"/>
    <property type="molecule type" value="Genomic_DNA"/>
</dbReference>
<evidence type="ECO:0000256" key="9">
    <source>
        <dbReference type="RuleBase" id="RU369079"/>
    </source>
</evidence>
<feature type="transmembrane region" description="Helical" evidence="9">
    <location>
        <begin position="47"/>
        <end position="65"/>
    </location>
</feature>
<accession>A0A6L7G6S7</accession>
<comment type="function">
    <text evidence="9">Part of the tripartite ATP-independent periplasmic (TRAP) transport system.</text>
</comment>
<evidence type="ECO:0000256" key="7">
    <source>
        <dbReference type="ARBA" id="ARBA00023136"/>
    </source>
</evidence>
<dbReference type="Pfam" id="PF04290">
    <property type="entry name" value="DctQ"/>
    <property type="match status" value="1"/>
</dbReference>
<keyword evidence="2 9" id="KW-0813">Transport</keyword>
<evidence type="ECO:0000256" key="4">
    <source>
        <dbReference type="ARBA" id="ARBA00022519"/>
    </source>
</evidence>
<keyword evidence="4 9" id="KW-0997">Cell inner membrane</keyword>
<feature type="transmembrane region" description="Helical" evidence="9">
    <location>
        <begin position="86"/>
        <end position="108"/>
    </location>
</feature>
<reference evidence="11 12" key="1">
    <citation type="submission" date="2019-12" db="EMBL/GenBank/DDBJ databases">
        <authorList>
            <person name="Li M."/>
        </authorList>
    </citation>
    <scope>NUCLEOTIDE SEQUENCE [LARGE SCALE GENOMIC DNA]</scope>
    <source>
        <strain evidence="11 12">GBMRC 2024</strain>
    </source>
</reference>
<dbReference type="GO" id="GO:0022857">
    <property type="term" value="F:transmembrane transporter activity"/>
    <property type="evidence" value="ECO:0007669"/>
    <property type="project" value="UniProtKB-UniRule"/>
</dbReference>
<dbReference type="InterPro" id="IPR007387">
    <property type="entry name" value="TRAP_DctQ"/>
</dbReference>
<feature type="transmembrane region" description="Helical" evidence="9">
    <location>
        <begin position="12"/>
        <end position="32"/>
    </location>
</feature>
<dbReference type="Proteomes" id="UP000477911">
    <property type="component" value="Unassembled WGS sequence"/>
</dbReference>
<dbReference type="AlphaFoldDB" id="A0A6L7G6S7"/>
<feature type="transmembrane region" description="Helical" evidence="9">
    <location>
        <begin position="120"/>
        <end position="143"/>
    </location>
</feature>
<evidence type="ECO:0000259" key="10">
    <source>
        <dbReference type="Pfam" id="PF04290"/>
    </source>
</evidence>
<dbReference type="InterPro" id="IPR055348">
    <property type="entry name" value="DctQ"/>
</dbReference>
<sequence length="166" mass="18365">MLFLKRALERLLLVLICVLLVIMVCLMLWQVFTRYVLATPALFTEETLRFTMIWMALLGTAYCFGTRRHLSLELVIHLCPPILQRILGVFNGLVSIAFAALAMLMGGWQASQSALTQLSPIMQISMGMVYLAVPVAAVLIILLQGMNTLLIATGQTSPVDVPEETL</sequence>
<protein>
    <recommendedName>
        <fullName evidence="9">TRAP transporter small permease protein</fullName>
    </recommendedName>
</protein>
<evidence type="ECO:0000256" key="2">
    <source>
        <dbReference type="ARBA" id="ARBA00022448"/>
    </source>
</evidence>
<evidence type="ECO:0000256" key="3">
    <source>
        <dbReference type="ARBA" id="ARBA00022475"/>
    </source>
</evidence>
<keyword evidence="5 9" id="KW-0812">Transmembrane</keyword>
<dbReference type="RefSeq" id="WP_160895520.1">
    <property type="nucleotide sequence ID" value="NZ_WUMU01000018.1"/>
</dbReference>